<name>A0ABP0VU75_9BRYO</name>
<reference evidence="4" key="1">
    <citation type="submission" date="2024-02" db="EMBL/GenBank/DDBJ databases">
        <authorList>
            <consortium name="ELIXIR-Norway"/>
            <consortium name="Elixir Norway"/>
        </authorList>
    </citation>
    <scope>NUCLEOTIDE SEQUENCE</scope>
</reference>
<dbReference type="PANTHER" id="PTHR24015">
    <property type="entry name" value="OS07G0578800 PROTEIN-RELATED"/>
    <property type="match status" value="1"/>
</dbReference>
<dbReference type="PROSITE" id="PS51375">
    <property type="entry name" value="PPR"/>
    <property type="match status" value="11"/>
</dbReference>
<evidence type="ECO:0000313" key="4">
    <source>
        <dbReference type="EMBL" id="CAK9257366.1"/>
    </source>
</evidence>
<feature type="repeat" description="PPR" evidence="2">
    <location>
        <begin position="548"/>
        <end position="578"/>
    </location>
</feature>
<dbReference type="NCBIfam" id="TIGR00756">
    <property type="entry name" value="PPR"/>
    <property type="match status" value="8"/>
</dbReference>
<dbReference type="InterPro" id="IPR011990">
    <property type="entry name" value="TPR-like_helical_dom_sf"/>
</dbReference>
<dbReference type="Pfam" id="PF13041">
    <property type="entry name" value="PPR_2"/>
    <property type="match status" value="5"/>
</dbReference>
<sequence>MVPSLLHPLHSCCRPVLPQLRAPPPPQPPLTHFSSSSSSSASASSVASLCLCFSPPVILKLRVSSSSVCAAPRKQGSMGGVRLAPRILLRAFVPPQVDRAARRLLLSPSTRPVVRPALRRIQTKAWIRGSHSELGGQKMVVENTTQDVLWLNSKLNTPWVGMEPGPAMTPPRTVQMDSFASRLARHAKSGQYAMALEVFRQMRKEGIVPDRPTFVAVLDACANLQALEEGKRIHAQVLENGFELDFDVCNSLVDMYAQCGDIEDAWSVFNKLGTRDVVAWNAMILGFAKSGQGNKALELFQQMQLEGVEANTGTFVSALNACASVGALQEGRGVHEQIIQSGCDSDPVVVHSLMDMYARCGSAEDVTRLFNMMPIHDIVAWNAMILAHVKCGQGQKALDLYRQMREQGAKPNSITFVGVLNAIAGLGAIEEGRRVQEEVIQSHYDLDVGVGSSLVHMYSKCGSLEDATRVFNRMTSRDIVTMNAMILAYVRCGQGQKALELSREIHRTGLEPTPITFAGLLNACALSGSIEEGKRIHTQVVRRGCESDVNVRNSLIDMYTKCGSVEDAWTVFEQMPTHDMVAWNAMIVGYAKSEQGQKTISLSRQMQAEGVEPDRVTFVGLLNACASLAALEQGKQVHDQVTQRGYDTDVFVGNNIVHMYAKCGSIEDAQRFFDKMPTRDVISWNVMLGGYAIMGQGKEALGHFERMCQEGVAVDSVTFAALLTACSRAGLVNEGLRYFETMGSAHGISATADHHACMVELLSRAGRLDDAESLIKTVATDPNAPAWKGLLAACRVQGTVDMGSRIAKRAVESDPESAASYVLLSNIYAAAGKWELSSSIQRQRLARGVKKEPGRSWIEVDGKVHSFMVDDVRHPQRSEIRAELRRLLPLMKEAGYVPDTKFVLHNVSEEEKVRRLCHHSERFAMAYGFISTPPGTILRVFKNLRVCGDCHTATKFMSKIVGRTIIVRDAKRFHHFEDGKCSCNDYW</sequence>
<feature type="repeat" description="PPR" evidence="2">
    <location>
        <begin position="377"/>
        <end position="411"/>
    </location>
</feature>
<feature type="repeat" description="PPR" evidence="2">
    <location>
        <begin position="276"/>
        <end position="310"/>
    </location>
</feature>
<keyword evidence="5" id="KW-1185">Reference proteome</keyword>
<feature type="repeat" description="PPR" evidence="2">
    <location>
        <begin position="513"/>
        <end position="547"/>
    </location>
</feature>
<keyword evidence="1" id="KW-0677">Repeat</keyword>
<evidence type="ECO:0000256" key="2">
    <source>
        <dbReference type="PROSITE-ProRule" id="PRU00708"/>
    </source>
</evidence>
<protein>
    <recommendedName>
        <fullName evidence="3">DYW domain-containing protein</fullName>
    </recommendedName>
</protein>
<evidence type="ECO:0000256" key="1">
    <source>
        <dbReference type="ARBA" id="ARBA00022737"/>
    </source>
</evidence>
<feature type="repeat" description="PPR" evidence="2">
    <location>
        <begin position="478"/>
        <end position="512"/>
    </location>
</feature>
<accession>A0ABP0VU75</accession>
<dbReference type="Pfam" id="PF13812">
    <property type="entry name" value="PPR_3"/>
    <property type="match status" value="1"/>
</dbReference>
<feature type="repeat" description="PPR" evidence="2">
    <location>
        <begin position="649"/>
        <end position="679"/>
    </location>
</feature>
<feature type="repeat" description="PPR" evidence="2">
    <location>
        <begin position="245"/>
        <end position="275"/>
    </location>
</feature>
<dbReference type="InterPro" id="IPR046848">
    <property type="entry name" value="E_motif"/>
</dbReference>
<dbReference type="SUPFAM" id="SSF48452">
    <property type="entry name" value="TPR-like"/>
    <property type="match status" value="1"/>
</dbReference>
<feature type="repeat" description="PPR" evidence="2">
    <location>
        <begin position="579"/>
        <end position="613"/>
    </location>
</feature>
<dbReference type="InterPro" id="IPR032867">
    <property type="entry name" value="DYW_dom"/>
</dbReference>
<proteinExistence type="predicted"/>
<feature type="repeat" description="PPR" evidence="2">
    <location>
        <begin position="175"/>
        <end position="209"/>
    </location>
</feature>
<evidence type="ECO:0000259" key="3">
    <source>
        <dbReference type="Pfam" id="PF14432"/>
    </source>
</evidence>
<dbReference type="InterPro" id="IPR046960">
    <property type="entry name" value="PPR_At4g14850-like_plant"/>
</dbReference>
<dbReference type="PANTHER" id="PTHR24015:SF548">
    <property type="entry name" value="OS08G0340900 PROTEIN"/>
    <property type="match status" value="1"/>
</dbReference>
<dbReference type="Pfam" id="PF14432">
    <property type="entry name" value="DYW_deaminase"/>
    <property type="match status" value="1"/>
</dbReference>
<dbReference type="Gene3D" id="1.25.40.10">
    <property type="entry name" value="Tetratricopeptide repeat domain"/>
    <property type="match status" value="5"/>
</dbReference>
<feature type="repeat" description="PPR" evidence="2">
    <location>
        <begin position="715"/>
        <end position="745"/>
    </location>
</feature>
<dbReference type="Pfam" id="PF20431">
    <property type="entry name" value="E_motif"/>
    <property type="match status" value="1"/>
</dbReference>
<feature type="domain" description="DYW" evidence="3">
    <location>
        <begin position="895"/>
        <end position="987"/>
    </location>
</feature>
<dbReference type="InterPro" id="IPR002885">
    <property type="entry name" value="PPR_rpt"/>
</dbReference>
<feature type="repeat" description="PPR" evidence="2">
    <location>
        <begin position="680"/>
        <end position="714"/>
    </location>
</feature>
<dbReference type="EMBL" id="OZ020105">
    <property type="protein sequence ID" value="CAK9257366.1"/>
    <property type="molecule type" value="Genomic_DNA"/>
</dbReference>
<gene>
    <name evidence="4" type="ORF">CSSPJE1EN1_LOCUS2844</name>
</gene>
<evidence type="ECO:0000313" key="5">
    <source>
        <dbReference type="Proteomes" id="UP001497444"/>
    </source>
</evidence>
<dbReference type="Proteomes" id="UP001497444">
    <property type="component" value="Chromosome 10"/>
</dbReference>
<organism evidence="4 5">
    <name type="scientific">Sphagnum jensenii</name>
    <dbReference type="NCBI Taxonomy" id="128206"/>
    <lineage>
        <taxon>Eukaryota</taxon>
        <taxon>Viridiplantae</taxon>
        <taxon>Streptophyta</taxon>
        <taxon>Embryophyta</taxon>
        <taxon>Bryophyta</taxon>
        <taxon>Sphagnophytina</taxon>
        <taxon>Sphagnopsida</taxon>
        <taxon>Sphagnales</taxon>
        <taxon>Sphagnaceae</taxon>
        <taxon>Sphagnum</taxon>
    </lineage>
</organism>
<dbReference type="Pfam" id="PF01535">
    <property type="entry name" value="PPR"/>
    <property type="match status" value="3"/>
</dbReference>